<feature type="region of interest" description="Disordered" evidence="4">
    <location>
        <begin position="606"/>
        <end position="638"/>
    </location>
</feature>
<dbReference type="EMBL" id="BAABIK010000002">
    <property type="protein sequence ID" value="GAA4928544.1"/>
    <property type="molecule type" value="Genomic_DNA"/>
</dbReference>
<dbReference type="InterPro" id="IPR002543">
    <property type="entry name" value="FtsK_dom"/>
</dbReference>
<dbReference type="RefSeq" id="WP_345555252.1">
    <property type="nucleotide sequence ID" value="NZ_BAABIK010000002.1"/>
</dbReference>
<dbReference type="InterPro" id="IPR027417">
    <property type="entry name" value="P-loop_NTPase"/>
</dbReference>
<dbReference type="CDD" id="cd01127">
    <property type="entry name" value="TrwB_TraG_TraD_VirD4"/>
    <property type="match status" value="1"/>
</dbReference>
<keyword evidence="8" id="KW-1185">Reference proteome</keyword>
<keyword evidence="2 3" id="KW-0067">ATP-binding</keyword>
<dbReference type="Gene3D" id="3.40.50.300">
    <property type="entry name" value="P-loop containing nucleotide triphosphate hydrolases"/>
    <property type="match status" value="1"/>
</dbReference>
<keyword evidence="5" id="KW-0812">Transmembrane</keyword>
<proteinExistence type="predicted"/>
<gene>
    <name evidence="7" type="ORF">GCM10023224_04720</name>
</gene>
<evidence type="ECO:0000313" key="8">
    <source>
        <dbReference type="Proteomes" id="UP001499993"/>
    </source>
</evidence>
<evidence type="ECO:0000256" key="4">
    <source>
        <dbReference type="SAM" id="MobiDB-lite"/>
    </source>
</evidence>
<accession>A0ABP9G5J0</accession>
<evidence type="ECO:0000313" key="7">
    <source>
        <dbReference type="EMBL" id="GAA4928544.1"/>
    </source>
</evidence>
<feature type="region of interest" description="Disordered" evidence="4">
    <location>
        <begin position="1"/>
        <end position="56"/>
    </location>
</feature>
<keyword evidence="5" id="KW-1133">Transmembrane helix</keyword>
<evidence type="ECO:0000256" key="1">
    <source>
        <dbReference type="ARBA" id="ARBA00022741"/>
    </source>
</evidence>
<keyword evidence="1 3" id="KW-0547">Nucleotide-binding</keyword>
<dbReference type="InterPro" id="IPR050206">
    <property type="entry name" value="FtsK/SpoIIIE/SftA"/>
</dbReference>
<dbReference type="PROSITE" id="PS50901">
    <property type="entry name" value="FTSK"/>
    <property type="match status" value="1"/>
</dbReference>
<evidence type="ECO:0000256" key="2">
    <source>
        <dbReference type="ARBA" id="ARBA00022840"/>
    </source>
</evidence>
<dbReference type="PANTHER" id="PTHR22683">
    <property type="entry name" value="SPORULATION PROTEIN RELATED"/>
    <property type="match status" value="1"/>
</dbReference>
<organism evidence="7 8">
    <name type="scientific">Streptomonospora halophila</name>
    <dbReference type="NCBI Taxonomy" id="427369"/>
    <lineage>
        <taxon>Bacteria</taxon>
        <taxon>Bacillati</taxon>
        <taxon>Actinomycetota</taxon>
        <taxon>Actinomycetes</taxon>
        <taxon>Streptosporangiales</taxon>
        <taxon>Nocardiopsidaceae</taxon>
        <taxon>Streptomonospora</taxon>
    </lineage>
</organism>
<comment type="caution">
    <text evidence="7">The sequence shown here is derived from an EMBL/GenBank/DDBJ whole genome shotgun (WGS) entry which is preliminary data.</text>
</comment>
<evidence type="ECO:0000259" key="6">
    <source>
        <dbReference type="PROSITE" id="PS50901"/>
    </source>
</evidence>
<dbReference type="Pfam" id="PF01580">
    <property type="entry name" value="FtsK_SpoIIIE"/>
    <property type="match status" value="1"/>
</dbReference>
<name>A0ABP9G5J0_9ACTN</name>
<protein>
    <recommendedName>
        <fullName evidence="6">FtsK domain-containing protein</fullName>
    </recommendedName>
</protein>
<sequence>MMAHDQRPLAEADEIPTGLVWEEGEPAEAGEAPRPDDTEARGEAQEAPRGAEGEAVQGTVVPAPEAGEAATPKRPLLDDINARLRARLESWHTYALLAWSRRWQTAEAYIQDPDLYEEIAEEANAEIYRRRAAVAKKLDRAKIRRDEAQVKLLSEELAMLERRRVSAMKIDALTLRARGGRLARQSALPVCVAVGPVVALFAGGMWWPLLAYPVAWAWLAVQGHAIAVAEGATEVTEVQEKTRVLAPPQGGASFASPGAPQGAAAAAVVGASEAENTILSRLTDWSKAASGRGLAGVTPASPTIDALGIRVVLTTTGRLTPEALDKKLGAIRAALAVPKGVRTDLSPGDVGDQAVLRIRTRTPERDMTWRPDRQGIGLDIDTGRPVALPKGRMLIAGTSGAGKSVLLRVLMAEALCAREPTAVVYLDGKGEESALWKGKVRIANTPREILSVLCELGAESDARSQIMQEQGVATWTPTAERPRIVVVVDEGAEIVAMDDPDDDLDLIKRLRPLASMGRSRGIDLKWATQKPAIGEGIPSQLAGVMQDRIALRTAGRKENNLVLGSDWSSHELELGGFALASVPGRGPGQAPIQVWDLSDDSTVLGLPDAEPWRHLPRGGAPEAPPEADGEAPRGAGGVPPVLRAALTLSEGARGVTGAEIAAGCGMDLVDMQEELRAAGVLGGRFVNADGNQVRGYRRDALEQAASRYEE</sequence>
<keyword evidence="5" id="KW-0472">Membrane</keyword>
<evidence type="ECO:0000256" key="3">
    <source>
        <dbReference type="PROSITE-ProRule" id="PRU00289"/>
    </source>
</evidence>
<feature type="binding site" evidence="3">
    <location>
        <begin position="397"/>
        <end position="404"/>
    </location>
    <ligand>
        <name>ATP</name>
        <dbReference type="ChEBI" id="CHEBI:30616"/>
    </ligand>
</feature>
<reference evidence="8" key="1">
    <citation type="journal article" date="2019" name="Int. J. Syst. Evol. Microbiol.">
        <title>The Global Catalogue of Microorganisms (GCM) 10K type strain sequencing project: providing services to taxonomists for standard genome sequencing and annotation.</title>
        <authorList>
            <consortium name="The Broad Institute Genomics Platform"/>
            <consortium name="The Broad Institute Genome Sequencing Center for Infectious Disease"/>
            <person name="Wu L."/>
            <person name="Ma J."/>
        </authorList>
    </citation>
    <scope>NUCLEOTIDE SEQUENCE [LARGE SCALE GENOMIC DNA]</scope>
    <source>
        <strain evidence="8">JCM 18123</strain>
    </source>
</reference>
<evidence type="ECO:0000256" key="5">
    <source>
        <dbReference type="SAM" id="Phobius"/>
    </source>
</evidence>
<feature type="transmembrane region" description="Helical" evidence="5">
    <location>
        <begin position="186"/>
        <end position="207"/>
    </location>
</feature>
<feature type="compositionally biased region" description="Basic and acidic residues" evidence="4">
    <location>
        <begin position="31"/>
        <end position="52"/>
    </location>
</feature>
<dbReference type="PANTHER" id="PTHR22683:SF41">
    <property type="entry name" value="DNA TRANSLOCASE FTSK"/>
    <property type="match status" value="1"/>
</dbReference>
<dbReference type="Proteomes" id="UP001499993">
    <property type="component" value="Unassembled WGS sequence"/>
</dbReference>
<dbReference type="SUPFAM" id="SSF52540">
    <property type="entry name" value="P-loop containing nucleoside triphosphate hydrolases"/>
    <property type="match status" value="1"/>
</dbReference>
<feature type="compositionally biased region" description="Basic and acidic residues" evidence="4">
    <location>
        <begin position="1"/>
        <end position="10"/>
    </location>
</feature>
<feature type="domain" description="FtsK" evidence="6">
    <location>
        <begin position="373"/>
        <end position="560"/>
    </location>
</feature>